<comment type="caution">
    <text evidence="2">The sequence shown here is derived from an EMBL/GenBank/DDBJ whole genome shotgun (WGS) entry which is preliminary data.</text>
</comment>
<proteinExistence type="predicted"/>
<keyword evidence="3" id="KW-1185">Reference proteome</keyword>
<evidence type="ECO:0000256" key="1">
    <source>
        <dbReference type="SAM" id="MobiDB-lite"/>
    </source>
</evidence>
<dbReference type="EMBL" id="JACJVP010000025">
    <property type="protein sequence ID" value="MBB6672190.1"/>
    <property type="molecule type" value="Genomic_DNA"/>
</dbReference>
<name>A0A7X0VFL4_9BACL</name>
<reference evidence="2 3" key="1">
    <citation type="submission" date="2020-08" db="EMBL/GenBank/DDBJ databases">
        <title>Cohnella phylogeny.</title>
        <authorList>
            <person name="Dunlap C."/>
        </authorList>
    </citation>
    <scope>NUCLEOTIDE SEQUENCE [LARGE SCALE GENOMIC DNA]</scope>
    <source>
        <strain evidence="2 3">DSM 28246</strain>
    </source>
</reference>
<accession>A0A7X0VFL4</accession>
<feature type="region of interest" description="Disordered" evidence="1">
    <location>
        <begin position="379"/>
        <end position="398"/>
    </location>
</feature>
<dbReference type="InterPro" id="IPR013493">
    <property type="entry name" value="CHP02677"/>
</dbReference>
<dbReference type="Pfam" id="PF09660">
    <property type="entry name" value="DUF2397"/>
    <property type="match status" value="1"/>
</dbReference>
<evidence type="ECO:0000313" key="3">
    <source>
        <dbReference type="Proteomes" id="UP000547209"/>
    </source>
</evidence>
<sequence>MNERISPSALRAVPELNYLNAINVARYRAIMRYMYLEYQRLKYWLKPEEIYEGVQTWGILDGYTLDLCLSDLEQLKSWGNLASRHDGGRALSLEEYMRKKSQYLLTPYAIEIERMLESLEKVKGYGGSLETSYFDTIAACVRQVRENTGRMDEGESLRNWELLYGAFKTMHENAADFIASLNSMQAEEMMATDGFLAMKENLVNYLQHFVKSLQRNAYRIEGQLLKITNPHIELYLTHVTEDELSKPRLEEAKSGEETLLELRQGWRNLMRWFVGDEAGQSELTLLEKAAKETIAKVVRSAVRLQERRRGGASRRLDLETVARRFAELDSLEEAHRLGAYVFGLFPSRHLQGEDRRETERSDASTWDEPPNIRLIRSRSRRRAVRGASEPMRNQSAKREAYREQVQEMLAEEQAFVDRMLAYGSVSISELAPMNGKERMRLLQWIGRCTAAASRTFVTADGCIVAVRSPAAGETGVLRCNDGELVMPDYRIEVTRGVLAGG</sequence>
<protein>
    <submittedName>
        <fullName evidence="2">TIGR02677 family protein</fullName>
    </submittedName>
</protein>
<dbReference type="NCBIfam" id="TIGR02677">
    <property type="entry name" value="TIGR02677 family protein"/>
    <property type="match status" value="1"/>
</dbReference>
<organism evidence="2 3">
    <name type="scientific">Cohnella nanjingensis</name>
    <dbReference type="NCBI Taxonomy" id="1387779"/>
    <lineage>
        <taxon>Bacteria</taxon>
        <taxon>Bacillati</taxon>
        <taxon>Bacillota</taxon>
        <taxon>Bacilli</taxon>
        <taxon>Bacillales</taxon>
        <taxon>Paenibacillaceae</taxon>
        <taxon>Cohnella</taxon>
    </lineage>
</organism>
<dbReference type="RefSeq" id="WP_185143659.1">
    <property type="nucleotide sequence ID" value="NZ_JACJVP010000025.1"/>
</dbReference>
<evidence type="ECO:0000313" key="2">
    <source>
        <dbReference type="EMBL" id="MBB6672190.1"/>
    </source>
</evidence>
<dbReference type="Proteomes" id="UP000547209">
    <property type="component" value="Unassembled WGS sequence"/>
</dbReference>
<dbReference type="AlphaFoldDB" id="A0A7X0VFL4"/>
<gene>
    <name evidence="2" type="ORF">H7C19_16035</name>
</gene>